<proteinExistence type="predicted"/>
<dbReference type="RefSeq" id="WP_207416497.1">
    <property type="nucleotide sequence ID" value="NZ_CP061177.1"/>
</dbReference>
<dbReference type="Pfam" id="PF07332">
    <property type="entry name" value="Phage_holin_3_6"/>
    <property type="match status" value="1"/>
</dbReference>
<keyword evidence="1" id="KW-1133">Transmembrane helix</keyword>
<keyword evidence="3" id="KW-1185">Reference proteome</keyword>
<feature type="transmembrane region" description="Helical" evidence="1">
    <location>
        <begin position="85"/>
        <end position="104"/>
    </location>
</feature>
<name>A0ABS3KNM6_9PROT</name>
<dbReference type="InterPro" id="IPR009937">
    <property type="entry name" value="Phage_holin_3_6"/>
</dbReference>
<accession>A0ABS3KNM6</accession>
<gene>
    <name evidence="2" type="ORF">IAI61_08475</name>
</gene>
<keyword evidence="1" id="KW-0472">Membrane</keyword>
<evidence type="ECO:0000313" key="2">
    <source>
        <dbReference type="EMBL" id="MBO1079063.1"/>
    </source>
</evidence>
<sequence>MPSDLNRTTAADPRSVPDLLGDLVQQSSSLVRQEVQLARAEMGEKVSQLGTAAASIGVAGALLLGALIILLQAVVALLVSFGLQAWVAGLIVGVVVALIGYLLLQGALTKMKAANLTPERTVNQVSKDATVAKEAVR</sequence>
<reference evidence="2 3" key="1">
    <citation type="submission" date="2020-09" db="EMBL/GenBank/DDBJ databases">
        <title>Roseomonas.</title>
        <authorList>
            <person name="Zhu W."/>
        </authorList>
    </citation>
    <scope>NUCLEOTIDE SEQUENCE [LARGE SCALE GENOMIC DNA]</scope>
    <source>
        <strain evidence="2 3">573</strain>
    </source>
</reference>
<evidence type="ECO:0000256" key="1">
    <source>
        <dbReference type="SAM" id="Phobius"/>
    </source>
</evidence>
<protein>
    <submittedName>
        <fullName evidence="2">Phage holin family protein</fullName>
    </submittedName>
</protein>
<organism evidence="2 3">
    <name type="scientific">Roseomonas haemaphysalidis</name>
    <dbReference type="NCBI Taxonomy" id="2768162"/>
    <lineage>
        <taxon>Bacteria</taxon>
        <taxon>Pseudomonadati</taxon>
        <taxon>Pseudomonadota</taxon>
        <taxon>Alphaproteobacteria</taxon>
        <taxon>Acetobacterales</taxon>
        <taxon>Roseomonadaceae</taxon>
        <taxon>Roseomonas</taxon>
    </lineage>
</organism>
<dbReference type="EMBL" id="JACTNG010000003">
    <property type="protein sequence ID" value="MBO1079063.1"/>
    <property type="molecule type" value="Genomic_DNA"/>
</dbReference>
<evidence type="ECO:0000313" key="3">
    <source>
        <dbReference type="Proteomes" id="UP001518989"/>
    </source>
</evidence>
<comment type="caution">
    <text evidence="2">The sequence shown here is derived from an EMBL/GenBank/DDBJ whole genome shotgun (WGS) entry which is preliminary data.</text>
</comment>
<dbReference type="Proteomes" id="UP001518989">
    <property type="component" value="Unassembled WGS sequence"/>
</dbReference>
<keyword evidence="1" id="KW-0812">Transmembrane</keyword>
<feature type="transmembrane region" description="Helical" evidence="1">
    <location>
        <begin position="49"/>
        <end position="79"/>
    </location>
</feature>